<dbReference type="AlphaFoldDB" id="A0AAV9FH78"/>
<dbReference type="PANTHER" id="PTHR33116">
    <property type="entry name" value="REVERSE TRANSCRIPTASE ZINC-BINDING DOMAIN-CONTAINING PROTEIN-RELATED-RELATED"/>
    <property type="match status" value="1"/>
</dbReference>
<accession>A0AAV9FH78</accession>
<name>A0AAV9FH78_ACOCL</name>
<proteinExistence type="predicted"/>
<sequence>MDESNSQGQSLCFFLEVSWTSIVGCSLSKQRRRAVLETVSQRLQGWKGQLLSMAGRCVLIQSVINAMPQHFMLSAALSVGVANEVEKAARSFLWNGSSLAPKIHLICWESVTRDKKEGGLGIRRLTGLREAILGIIAFKFLLSPSMLSSMYALKYKWNGNPWELVEPRTASPVWKSLCFGLRLIRPYVRKLPATGLRCYNSQGG</sequence>
<dbReference type="Proteomes" id="UP001180020">
    <property type="component" value="Unassembled WGS sequence"/>
</dbReference>
<evidence type="ECO:0000313" key="2">
    <source>
        <dbReference type="Proteomes" id="UP001180020"/>
    </source>
</evidence>
<gene>
    <name evidence="1" type="ORF">QJS10_CPA01g01196</name>
</gene>
<reference evidence="1" key="1">
    <citation type="journal article" date="2023" name="Nat. Commun.">
        <title>Diploid and tetraploid genomes of Acorus and the evolution of monocots.</title>
        <authorList>
            <person name="Ma L."/>
            <person name="Liu K.W."/>
            <person name="Li Z."/>
            <person name="Hsiao Y.Y."/>
            <person name="Qi Y."/>
            <person name="Fu T."/>
            <person name="Tang G.D."/>
            <person name="Zhang D."/>
            <person name="Sun W.H."/>
            <person name="Liu D.K."/>
            <person name="Li Y."/>
            <person name="Chen G.Z."/>
            <person name="Liu X.D."/>
            <person name="Liao X.Y."/>
            <person name="Jiang Y.T."/>
            <person name="Yu X."/>
            <person name="Hao Y."/>
            <person name="Huang J."/>
            <person name="Zhao X.W."/>
            <person name="Ke S."/>
            <person name="Chen Y.Y."/>
            <person name="Wu W.L."/>
            <person name="Hsu J.L."/>
            <person name="Lin Y.F."/>
            <person name="Huang M.D."/>
            <person name="Li C.Y."/>
            <person name="Huang L."/>
            <person name="Wang Z.W."/>
            <person name="Zhao X."/>
            <person name="Zhong W.Y."/>
            <person name="Peng D.H."/>
            <person name="Ahmad S."/>
            <person name="Lan S."/>
            <person name="Zhang J.S."/>
            <person name="Tsai W.C."/>
            <person name="Van de Peer Y."/>
            <person name="Liu Z.J."/>
        </authorList>
    </citation>
    <scope>NUCLEOTIDE SEQUENCE</scope>
    <source>
        <strain evidence="1">CP</strain>
    </source>
</reference>
<protein>
    <submittedName>
        <fullName evidence="1">Uncharacterized protein</fullName>
    </submittedName>
</protein>
<dbReference type="PANTHER" id="PTHR33116:SF78">
    <property type="entry name" value="OS12G0587133 PROTEIN"/>
    <property type="match status" value="1"/>
</dbReference>
<comment type="caution">
    <text evidence="1">The sequence shown here is derived from an EMBL/GenBank/DDBJ whole genome shotgun (WGS) entry which is preliminary data.</text>
</comment>
<organism evidence="1 2">
    <name type="scientific">Acorus calamus</name>
    <name type="common">Sweet flag</name>
    <dbReference type="NCBI Taxonomy" id="4465"/>
    <lineage>
        <taxon>Eukaryota</taxon>
        <taxon>Viridiplantae</taxon>
        <taxon>Streptophyta</taxon>
        <taxon>Embryophyta</taxon>
        <taxon>Tracheophyta</taxon>
        <taxon>Spermatophyta</taxon>
        <taxon>Magnoliopsida</taxon>
        <taxon>Liliopsida</taxon>
        <taxon>Acoraceae</taxon>
        <taxon>Acorus</taxon>
    </lineage>
</organism>
<reference evidence="1" key="2">
    <citation type="submission" date="2023-06" db="EMBL/GenBank/DDBJ databases">
        <authorList>
            <person name="Ma L."/>
            <person name="Liu K.-W."/>
            <person name="Li Z."/>
            <person name="Hsiao Y.-Y."/>
            <person name="Qi Y."/>
            <person name="Fu T."/>
            <person name="Tang G."/>
            <person name="Zhang D."/>
            <person name="Sun W.-H."/>
            <person name="Liu D.-K."/>
            <person name="Li Y."/>
            <person name="Chen G.-Z."/>
            <person name="Liu X.-D."/>
            <person name="Liao X.-Y."/>
            <person name="Jiang Y.-T."/>
            <person name="Yu X."/>
            <person name="Hao Y."/>
            <person name="Huang J."/>
            <person name="Zhao X.-W."/>
            <person name="Ke S."/>
            <person name="Chen Y.-Y."/>
            <person name="Wu W.-L."/>
            <person name="Hsu J.-L."/>
            <person name="Lin Y.-F."/>
            <person name="Huang M.-D."/>
            <person name="Li C.-Y."/>
            <person name="Huang L."/>
            <person name="Wang Z.-W."/>
            <person name="Zhao X."/>
            <person name="Zhong W.-Y."/>
            <person name="Peng D.-H."/>
            <person name="Ahmad S."/>
            <person name="Lan S."/>
            <person name="Zhang J.-S."/>
            <person name="Tsai W.-C."/>
            <person name="Van De Peer Y."/>
            <person name="Liu Z.-J."/>
        </authorList>
    </citation>
    <scope>NUCLEOTIDE SEQUENCE</scope>
    <source>
        <strain evidence="1">CP</strain>
        <tissue evidence="1">Leaves</tissue>
    </source>
</reference>
<keyword evidence="2" id="KW-1185">Reference proteome</keyword>
<dbReference type="EMBL" id="JAUJYO010000001">
    <property type="protein sequence ID" value="KAK1325137.1"/>
    <property type="molecule type" value="Genomic_DNA"/>
</dbReference>
<evidence type="ECO:0000313" key="1">
    <source>
        <dbReference type="EMBL" id="KAK1325137.1"/>
    </source>
</evidence>